<evidence type="ECO:0000256" key="19">
    <source>
        <dbReference type="ARBA" id="ARBA00023136"/>
    </source>
</evidence>
<dbReference type="InterPro" id="IPR000742">
    <property type="entry name" value="EGF"/>
</dbReference>
<evidence type="ECO:0000256" key="25">
    <source>
        <dbReference type="PIRSR" id="PIRSR600269-50"/>
    </source>
</evidence>
<keyword evidence="22" id="KW-0325">Glycoprotein</keyword>
<sequence>MLFSNFCGLHAQISPNISLGNSSIIAGSNATLLSLSGDFAFGFYALQSGLYLVGIWFERIPERTLVCNLPIYSGAAASSGTMENDGNFVLRDKSSKILWQSFDSPTDTLLPGKVLVQGQKLYSNAKGNSNYSTGDFKLEVQKDGNLVLSAYHFADTGYWTTQTFGGNVSLVFDNRSASMYLVNSANDVIYPITKNISSPVEDYYHRATVEDHGNFRQYIYHKRNGGGWKRVWSANNDPCFVTSICGQNGMCNSPDDETMSCSCLPGYLPIDPSDVSKGCYLENVVDYCIDPSMMNFSMTVIDDADFPPNVYDGDLGQLRNVDVEGCKKAVLDDCYTLAASWVNSTCLKKRMPLLSARKSASSKGRVAFIKVLNKKKSDEPGLPKRKNFDKRVLLVVGLIISTALAFLFGVLALFYHPAARNLLKKKRSVAKTIGVNFREFTLQELREATNGFNNSLGQGASGRVYSGTLTSEDTKIDIAVKELKKGGEKSEKEFTTELKIIGRTHHRNLVRLLGFCVENDQRLLVYELMPNGTLSHFLFKEGVRPTWHQRSEMVVEIARGLHYLHEECEAQIIHCDMKPENVLLDANYTAKIADFGLSKLLNKQQSRTDTNVRGTIGYMAPEWLRMGPITSKVDVYSFGVMLLEIICGRRHIELNRVEEESEKDDLILSNWVLSCVISGKLEMVVGHDPEVLSDFKRFERMALVGSWCIHPDPILRPSMKKVTQMLEGTMEVGIPPQSNLVQTILTHSYPSSNHNLTFQYVGLDDPDKPTLLSWLKNPSTTKIPYRRAFLIAYINHQTHEIIVDLSNHSIISNQIYKGHGYPLLTFEEQIVANTLPLSYKPFVASVNKRGLKIEEIVCGSFTVGWYGESSRNKNKNKRVVKVMCFYLDGTVNLYMRPLEGVTVTVDLEEMKIIGFWDRITVPMPKADGTDYRELEQKPPFGPRLNGITVVQPDGPSFQDRRTQMSLEPMKDCPKNAMFMDAYVAGQNGKPIKMHNIFCIFERYAGDIMWGHTENAIPGKIVREVRPEVSLVVRMVSTVGNYDYIIDWEDWEFKRSGSIIVKVRLTGLLEVRESKYTHKDQIEEEVYGTLLAQNTISVNHDHFLIYHLDLDVDGDANSFSMSNLQTTQVPDHNSPRKSYWKTKMGNHFGYRLILGSGVGPLLSDADYSQIRAAFTKYNVWVIPYNKSEKWAGGLYVDQSQGDDTLATWSHRNREIENKDIVVWYTLGFHHVPYQEDFPLMPTLSSGFKLRPANFFESNPVLKVDLACWWAGRSEVHSAKSLGGLLECQGLWLLRLLRGDSRCSGFTTRDGSKPTTRAPPRPKNPPRPAPFIATPRRGSSDQNQGQTQADELDSDHRQRLIQSQNQGQTQADELDSKLDSDHRQLLQVFKEQQPIQIQLFYGCRHVIHSQREPEKEDVLKWLSSSKEIRPNRQAKVVVRTKGETYELIVDLTIGSIISDQVYTGYGYPPLTFSELFRASKLPLKYPKFKKSILRRGLNLSEVSCVPFTVGWFGEHITKRTLKIASFYRGGSVNVFARPIQGISIIVDVDSMKIIKYTDRLRAPVPKAEGTDFQSTKGKPNSTTCNITNGGFSIEGQMVKWGNWNFHVGFNARAGVIISTASIFDERKRKFRSVLYRGHVSETFVPYMDPTSEWYFRTFMDIDGQAQKVPRAICIFERYVGNLAWRHTEINVPGKVIRSGEPETSLVVRMVATVGNYDYILDWEFKQSGTIKVGVDLTGIPLMKATSYTNTDQIIENVYGSLIAENTVGVHHDHFLTYYLDLDVDGNDNSFVKTKLQTAKVSHQSTSVTSPRKSYWTVVKKTAKTEAEARIQLGLEPAELLVVNPNKKTRLGNHVGYQLITGQLKRWAGGFYADRSRGDDGLADWSQRNRAIDNKDIVLWYTVGFHHVPYQEDFPVMPTFHGGFELRPANYFESNPLLKQDLPCKTCYFHKDKQFLTC</sequence>
<dbReference type="Pfam" id="PF01453">
    <property type="entry name" value="B_lectin"/>
    <property type="match status" value="1"/>
</dbReference>
<evidence type="ECO:0000256" key="12">
    <source>
        <dbReference type="ARBA" id="ARBA00022741"/>
    </source>
</evidence>
<keyword evidence="11" id="KW-0430">Lectin</keyword>
<dbReference type="EC" id="1.4.3.-" evidence="29"/>
<dbReference type="InterPro" id="IPR001480">
    <property type="entry name" value="Bulb-type_lectin_dom"/>
</dbReference>
<keyword evidence="16 31" id="KW-1133">Transmembrane helix</keyword>
<keyword evidence="9 29" id="KW-0479">Metal-binding</keyword>
<dbReference type="InterPro" id="IPR015802">
    <property type="entry name" value="Cu_amine_oxidase_N3"/>
</dbReference>
<evidence type="ECO:0000256" key="17">
    <source>
        <dbReference type="ARBA" id="ARBA00023002"/>
    </source>
</evidence>
<dbReference type="GO" id="GO:0016020">
    <property type="term" value="C:membrane"/>
    <property type="evidence" value="ECO:0007669"/>
    <property type="project" value="UniProtKB-SubCell"/>
</dbReference>
<dbReference type="InterPro" id="IPR016182">
    <property type="entry name" value="Cu_amine_oxidase_N-reg"/>
</dbReference>
<keyword evidence="6 27" id="KW-0245">EGF-like domain</keyword>
<evidence type="ECO:0000313" key="34">
    <source>
        <dbReference type="EMBL" id="SPC98245.1"/>
    </source>
</evidence>
<evidence type="ECO:0000256" key="15">
    <source>
        <dbReference type="ARBA" id="ARBA00022840"/>
    </source>
</evidence>
<comment type="PTM">
    <text evidence="26 29">Topaquinone (TPQ) is generated by copper-dependent autoxidation of a specific tyrosyl residue.</text>
</comment>
<evidence type="ECO:0000256" key="20">
    <source>
        <dbReference type="ARBA" id="ARBA00023157"/>
    </source>
</evidence>
<feature type="compositionally biased region" description="Polar residues" evidence="30">
    <location>
        <begin position="1338"/>
        <end position="1347"/>
    </location>
</feature>
<dbReference type="InterPro" id="IPR036426">
    <property type="entry name" value="Bulb-type_lectin_dom_sf"/>
</dbReference>
<comment type="cofactor">
    <cofactor evidence="1">
        <name>Cu cation</name>
        <dbReference type="ChEBI" id="CHEBI:23378"/>
    </cofactor>
</comment>
<evidence type="ECO:0000256" key="11">
    <source>
        <dbReference type="ARBA" id="ARBA00022734"/>
    </source>
</evidence>
<keyword evidence="14" id="KW-0418">Kinase</keyword>
<evidence type="ECO:0000259" key="32">
    <source>
        <dbReference type="PROSITE" id="PS50011"/>
    </source>
</evidence>
<dbReference type="SUPFAM" id="SSF56112">
    <property type="entry name" value="Protein kinase-like (PK-like)"/>
    <property type="match status" value="1"/>
</dbReference>
<comment type="subunit">
    <text evidence="4">Homodimer.</text>
</comment>
<dbReference type="PROSITE" id="PS01165">
    <property type="entry name" value="COPPER_AMINE_OXID_2"/>
    <property type="match status" value="2"/>
</dbReference>
<dbReference type="Pfam" id="PF02727">
    <property type="entry name" value="Cu_amine_oxidN2"/>
    <property type="match status" value="2"/>
</dbReference>
<keyword evidence="12 28" id="KW-0547">Nucleotide-binding</keyword>
<evidence type="ECO:0000259" key="33">
    <source>
        <dbReference type="PROSITE" id="PS50026"/>
    </source>
</evidence>
<dbReference type="PROSITE" id="PS00108">
    <property type="entry name" value="PROTEIN_KINASE_ST"/>
    <property type="match status" value="1"/>
</dbReference>
<evidence type="ECO:0000256" key="23">
    <source>
        <dbReference type="ARBA" id="ARBA00047899"/>
    </source>
</evidence>
<comment type="subcellular location">
    <subcellularLocation>
        <location evidence="2">Membrane</location>
        <topology evidence="2">Single-pass type I membrane protein</topology>
    </subcellularLocation>
</comment>
<dbReference type="InterPro" id="IPR049948">
    <property type="entry name" value="Cu_Am_ox_TPQ-bd"/>
</dbReference>
<evidence type="ECO:0000256" key="27">
    <source>
        <dbReference type="PROSITE-ProRule" id="PRU00076"/>
    </source>
</evidence>
<evidence type="ECO:0000256" key="21">
    <source>
        <dbReference type="ARBA" id="ARBA00023170"/>
    </source>
</evidence>
<feature type="transmembrane region" description="Helical" evidence="31">
    <location>
        <begin position="392"/>
        <end position="415"/>
    </location>
</feature>
<dbReference type="SUPFAM" id="SSF49998">
    <property type="entry name" value="Amine oxidase catalytic domain"/>
    <property type="match status" value="2"/>
</dbReference>
<keyword evidence="7" id="KW-0808">Transferase</keyword>
<dbReference type="Gene3D" id="2.90.10.30">
    <property type="match status" value="1"/>
</dbReference>
<dbReference type="GO" id="GO:0008131">
    <property type="term" value="F:primary methylamine oxidase activity"/>
    <property type="evidence" value="ECO:0007669"/>
    <property type="project" value="InterPro"/>
</dbReference>
<gene>
    <name evidence="34" type="ORF">FSB_LOCUS26127</name>
</gene>
<evidence type="ECO:0000256" key="22">
    <source>
        <dbReference type="ARBA" id="ARBA00023180"/>
    </source>
</evidence>
<dbReference type="InterPro" id="IPR000858">
    <property type="entry name" value="S_locus_glycoprot_dom"/>
</dbReference>
<keyword evidence="17 29" id="KW-0560">Oxidoreductase</keyword>
<comment type="catalytic activity">
    <reaction evidence="24">
        <text>L-seryl-[protein] + ATP = O-phospho-L-seryl-[protein] + ADP + H(+)</text>
        <dbReference type="Rhea" id="RHEA:17989"/>
        <dbReference type="Rhea" id="RHEA-COMP:9863"/>
        <dbReference type="Rhea" id="RHEA-COMP:11604"/>
        <dbReference type="ChEBI" id="CHEBI:15378"/>
        <dbReference type="ChEBI" id="CHEBI:29999"/>
        <dbReference type="ChEBI" id="CHEBI:30616"/>
        <dbReference type="ChEBI" id="CHEBI:83421"/>
        <dbReference type="ChEBI" id="CHEBI:456216"/>
        <dbReference type="EC" id="2.7.11.1"/>
    </reaction>
</comment>
<dbReference type="GO" id="GO:0030246">
    <property type="term" value="F:carbohydrate binding"/>
    <property type="evidence" value="ECO:0007669"/>
    <property type="project" value="UniProtKB-KW"/>
</dbReference>
<dbReference type="GO" id="GO:0048544">
    <property type="term" value="P:recognition of pollen"/>
    <property type="evidence" value="ECO:0007669"/>
    <property type="project" value="InterPro"/>
</dbReference>
<dbReference type="Gene3D" id="3.30.200.20">
    <property type="entry name" value="Phosphorylase Kinase, domain 1"/>
    <property type="match status" value="1"/>
</dbReference>
<dbReference type="SMART" id="SM00220">
    <property type="entry name" value="S_TKc"/>
    <property type="match status" value="1"/>
</dbReference>
<dbReference type="InterPro" id="IPR049947">
    <property type="entry name" value="Cu_Am_Ox_Cu-bd"/>
</dbReference>
<organism evidence="34">
    <name type="scientific">Fagus sylvatica</name>
    <name type="common">Beechnut</name>
    <dbReference type="NCBI Taxonomy" id="28930"/>
    <lineage>
        <taxon>Eukaryota</taxon>
        <taxon>Viridiplantae</taxon>
        <taxon>Streptophyta</taxon>
        <taxon>Embryophyta</taxon>
        <taxon>Tracheophyta</taxon>
        <taxon>Spermatophyta</taxon>
        <taxon>Magnoliopsida</taxon>
        <taxon>eudicotyledons</taxon>
        <taxon>Gunneridae</taxon>
        <taxon>Pentapetalae</taxon>
        <taxon>rosids</taxon>
        <taxon>fabids</taxon>
        <taxon>Fagales</taxon>
        <taxon>Fagaceae</taxon>
        <taxon>Fagus</taxon>
    </lineage>
</organism>
<comment type="caution">
    <text evidence="27">Lacks conserved residue(s) required for the propagation of feature annotation.</text>
</comment>
<feature type="domain" description="Protein kinase" evidence="32">
    <location>
        <begin position="450"/>
        <end position="730"/>
    </location>
</feature>
<dbReference type="GO" id="GO:0005507">
    <property type="term" value="F:copper ion binding"/>
    <property type="evidence" value="ECO:0007669"/>
    <property type="project" value="InterPro"/>
</dbReference>
<dbReference type="Pfam" id="PF02728">
    <property type="entry name" value="Cu_amine_oxidN3"/>
    <property type="match status" value="2"/>
</dbReference>
<dbReference type="Gene3D" id="2.70.98.20">
    <property type="entry name" value="Copper amine oxidase, catalytic domain"/>
    <property type="match status" value="4"/>
</dbReference>
<dbReference type="PROSITE" id="PS50026">
    <property type="entry name" value="EGF_3"/>
    <property type="match status" value="1"/>
</dbReference>
<dbReference type="PROSITE" id="PS01164">
    <property type="entry name" value="COPPER_AMINE_OXID_1"/>
    <property type="match status" value="2"/>
</dbReference>
<evidence type="ECO:0000256" key="28">
    <source>
        <dbReference type="PROSITE-ProRule" id="PRU10141"/>
    </source>
</evidence>
<dbReference type="InterPro" id="IPR008271">
    <property type="entry name" value="Ser/Thr_kinase_AS"/>
</dbReference>
<evidence type="ECO:0000256" key="7">
    <source>
        <dbReference type="ARBA" id="ARBA00022679"/>
    </source>
</evidence>
<comment type="catalytic activity">
    <reaction evidence="23">
        <text>L-threonyl-[protein] + ATP = O-phospho-L-threonyl-[protein] + ADP + H(+)</text>
        <dbReference type="Rhea" id="RHEA:46608"/>
        <dbReference type="Rhea" id="RHEA-COMP:11060"/>
        <dbReference type="Rhea" id="RHEA-COMP:11605"/>
        <dbReference type="ChEBI" id="CHEBI:15378"/>
        <dbReference type="ChEBI" id="CHEBI:30013"/>
        <dbReference type="ChEBI" id="CHEBI:30616"/>
        <dbReference type="ChEBI" id="CHEBI:61977"/>
        <dbReference type="ChEBI" id="CHEBI:456216"/>
        <dbReference type="EC" id="2.7.11.1"/>
    </reaction>
</comment>
<dbReference type="FunFam" id="3.10.450.40:FF:000012">
    <property type="entry name" value="Amine oxidase"/>
    <property type="match status" value="1"/>
</dbReference>
<evidence type="ECO:0000256" key="3">
    <source>
        <dbReference type="ARBA" id="ARBA00007983"/>
    </source>
</evidence>
<dbReference type="InterPro" id="IPR017441">
    <property type="entry name" value="Protein_kinase_ATP_BS"/>
</dbReference>
<feature type="domain" description="EGF-like" evidence="33">
    <location>
        <begin position="235"/>
        <end position="273"/>
    </location>
</feature>
<feature type="transmembrane region" description="Helical" evidence="31">
    <location>
        <begin position="39"/>
        <end position="57"/>
    </location>
</feature>
<protein>
    <recommendedName>
        <fullName evidence="29">Amine oxidase</fullName>
        <ecNumber evidence="29">1.4.3.-</ecNumber>
    </recommendedName>
</protein>
<dbReference type="CDD" id="cd14066">
    <property type="entry name" value="STKc_IRAK"/>
    <property type="match status" value="1"/>
</dbReference>
<dbReference type="InterPro" id="IPR000719">
    <property type="entry name" value="Prot_kinase_dom"/>
</dbReference>
<feature type="active site" description="Schiff-base intermediate with substrate; via topaquinone" evidence="25">
    <location>
        <position position="1714"/>
    </location>
</feature>
<feature type="region of interest" description="Disordered" evidence="30">
    <location>
        <begin position="1303"/>
        <end position="1353"/>
    </location>
</feature>
<dbReference type="EMBL" id="OIVN01001848">
    <property type="protein sequence ID" value="SPC98245.1"/>
    <property type="molecule type" value="Genomic_DNA"/>
</dbReference>
<evidence type="ECO:0000256" key="31">
    <source>
        <dbReference type="SAM" id="Phobius"/>
    </source>
</evidence>
<feature type="modified residue" description="2',4',5'-topaquinone" evidence="26">
    <location>
        <position position="1714"/>
    </location>
</feature>
<evidence type="ECO:0000256" key="4">
    <source>
        <dbReference type="ARBA" id="ARBA00011738"/>
    </source>
</evidence>
<dbReference type="GO" id="GO:0009308">
    <property type="term" value="P:amine metabolic process"/>
    <property type="evidence" value="ECO:0007669"/>
    <property type="project" value="UniProtKB-UniRule"/>
</dbReference>
<evidence type="ECO:0000256" key="9">
    <source>
        <dbReference type="ARBA" id="ARBA00022723"/>
    </source>
</evidence>
<keyword evidence="13 25" id="KW-0801">TPQ</keyword>
<dbReference type="Gene3D" id="3.10.450.40">
    <property type="match status" value="4"/>
</dbReference>
<feature type="compositionally biased region" description="Pro residues" evidence="30">
    <location>
        <begin position="1315"/>
        <end position="1327"/>
    </location>
</feature>
<evidence type="ECO:0000256" key="6">
    <source>
        <dbReference type="ARBA" id="ARBA00022536"/>
    </source>
</evidence>
<evidence type="ECO:0000256" key="1">
    <source>
        <dbReference type="ARBA" id="ARBA00001935"/>
    </source>
</evidence>
<comment type="cofactor">
    <cofactor evidence="29">
        <name>Cu cation</name>
        <dbReference type="ChEBI" id="CHEBI:23378"/>
    </cofactor>
    <text evidence="29">Contains 1 topaquinone per subunit.</text>
</comment>
<keyword evidence="5" id="KW-0723">Serine/threonine-protein kinase</keyword>
<feature type="binding site" evidence="28">
    <location>
        <position position="481"/>
    </location>
    <ligand>
        <name>ATP</name>
        <dbReference type="ChEBI" id="CHEBI:30616"/>
    </ligand>
</feature>
<evidence type="ECO:0000256" key="26">
    <source>
        <dbReference type="PIRSR" id="PIRSR600269-51"/>
    </source>
</evidence>
<feature type="active site" description="Proton acceptor" evidence="25">
    <location>
        <position position="1658"/>
    </location>
</feature>
<proteinExistence type="inferred from homology"/>
<evidence type="ECO:0000256" key="2">
    <source>
        <dbReference type="ARBA" id="ARBA00004479"/>
    </source>
</evidence>
<dbReference type="InterPro" id="IPR036460">
    <property type="entry name" value="Cu_amine_oxidase_C_sf"/>
</dbReference>
<evidence type="ECO:0000256" key="18">
    <source>
        <dbReference type="ARBA" id="ARBA00023008"/>
    </source>
</evidence>
<dbReference type="FunFam" id="3.30.200.20:FF:000059">
    <property type="entry name" value="S-receptor-like serine/threonine-protein kinase"/>
    <property type="match status" value="1"/>
</dbReference>
<name>A0A2N9GFG3_FAGSY</name>
<keyword evidence="10" id="KW-0732">Signal</keyword>
<comment type="similarity">
    <text evidence="3 29">Belongs to the copper/topaquinone oxidase family.</text>
</comment>
<dbReference type="Pfam" id="PF00954">
    <property type="entry name" value="S_locus_glycop"/>
    <property type="match status" value="1"/>
</dbReference>
<evidence type="ECO:0000256" key="16">
    <source>
        <dbReference type="ARBA" id="ARBA00022989"/>
    </source>
</evidence>
<evidence type="ECO:0000256" key="10">
    <source>
        <dbReference type="ARBA" id="ARBA00022729"/>
    </source>
</evidence>
<keyword evidence="15 28" id="KW-0067">ATP-binding</keyword>
<dbReference type="InterPro" id="IPR000269">
    <property type="entry name" value="Cu_amine_oxidase"/>
</dbReference>
<dbReference type="Pfam" id="PF00069">
    <property type="entry name" value="Pkinase"/>
    <property type="match status" value="1"/>
</dbReference>
<dbReference type="PROSITE" id="PS00107">
    <property type="entry name" value="PROTEIN_KINASE_ATP"/>
    <property type="match status" value="1"/>
</dbReference>
<keyword evidence="8 31" id="KW-0812">Transmembrane</keyword>
<dbReference type="InterPro" id="IPR015800">
    <property type="entry name" value="Cu_amine_oxidase_N2"/>
</dbReference>
<evidence type="ECO:0000256" key="30">
    <source>
        <dbReference type="SAM" id="MobiDB-lite"/>
    </source>
</evidence>
<dbReference type="PANTHER" id="PTHR10638">
    <property type="entry name" value="COPPER AMINE OXIDASE"/>
    <property type="match status" value="1"/>
</dbReference>
<dbReference type="GO" id="GO:0048038">
    <property type="term" value="F:quinone binding"/>
    <property type="evidence" value="ECO:0007669"/>
    <property type="project" value="InterPro"/>
</dbReference>
<dbReference type="GO" id="GO:0004674">
    <property type="term" value="F:protein serine/threonine kinase activity"/>
    <property type="evidence" value="ECO:0007669"/>
    <property type="project" value="UniProtKB-KW"/>
</dbReference>
<evidence type="ECO:0000256" key="8">
    <source>
        <dbReference type="ARBA" id="ARBA00022692"/>
    </source>
</evidence>
<dbReference type="SUPFAM" id="SSF54416">
    <property type="entry name" value="Amine oxidase N-terminal region"/>
    <property type="match status" value="4"/>
</dbReference>
<dbReference type="GO" id="GO:0005524">
    <property type="term" value="F:ATP binding"/>
    <property type="evidence" value="ECO:0007669"/>
    <property type="project" value="UniProtKB-UniRule"/>
</dbReference>
<evidence type="ECO:0000256" key="14">
    <source>
        <dbReference type="ARBA" id="ARBA00022777"/>
    </source>
</evidence>
<dbReference type="FunFam" id="3.10.450.40:FF:000005">
    <property type="entry name" value="Amine oxidase"/>
    <property type="match status" value="2"/>
</dbReference>
<keyword evidence="20" id="KW-1015">Disulfide bond</keyword>
<evidence type="ECO:0000256" key="24">
    <source>
        <dbReference type="ARBA" id="ARBA00048679"/>
    </source>
</evidence>
<evidence type="ECO:0000256" key="13">
    <source>
        <dbReference type="ARBA" id="ARBA00022772"/>
    </source>
</evidence>
<evidence type="ECO:0000256" key="5">
    <source>
        <dbReference type="ARBA" id="ARBA00022527"/>
    </source>
</evidence>
<dbReference type="SUPFAM" id="SSF51110">
    <property type="entry name" value="alpha-D-mannose-specific plant lectins"/>
    <property type="match status" value="1"/>
</dbReference>
<dbReference type="Pfam" id="PF01179">
    <property type="entry name" value="Cu_amine_oxid"/>
    <property type="match status" value="3"/>
</dbReference>
<accession>A0A2N9GFG3</accession>
<dbReference type="GO" id="GO:0106310">
    <property type="term" value="F:protein serine kinase activity"/>
    <property type="evidence" value="ECO:0007669"/>
    <property type="project" value="RHEA"/>
</dbReference>
<dbReference type="Gene3D" id="1.10.510.10">
    <property type="entry name" value="Transferase(Phosphotransferase) domain 1"/>
    <property type="match status" value="1"/>
</dbReference>
<reference evidence="34" key="1">
    <citation type="submission" date="2018-02" db="EMBL/GenBank/DDBJ databases">
        <authorList>
            <person name="Cohen D.B."/>
            <person name="Kent A.D."/>
        </authorList>
    </citation>
    <scope>NUCLEOTIDE SEQUENCE</scope>
</reference>
<keyword evidence="19 31" id="KW-0472">Membrane</keyword>
<dbReference type="InterPro" id="IPR011009">
    <property type="entry name" value="Kinase-like_dom_sf"/>
</dbReference>
<dbReference type="PROSITE" id="PS50011">
    <property type="entry name" value="PROTEIN_KINASE_DOM"/>
    <property type="match status" value="1"/>
</dbReference>
<keyword evidence="21" id="KW-0675">Receptor</keyword>
<dbReference type="InterPro" id="IPR015798">
    <property type="entry name" value="Cu_amine_oxidase_C"/>
</dbReference>
<dbReference type="FunFam" id="1.10.510.10:FF:000237">
    <property type="entry name" value="G-type lectin S-receptor-like serine/threonine-protein kinase"/>
    <property type="match status" value="1"/>
</dbReference>
<keyword evidence="18 29" id="KW-0186">Copper</keyword>
<dbReference type="PANTHER" id="PTHR10638:SF40">
    <property type="entry name" value="PRIMARY AMINE OXIDASE 1"/>
    <property type="match status" value="1"/>
</dbReference>
<evidence type="ECO:0000256" key="29">
    <source>
        <dbReference type="RuleBase" id="RU000672"/>
    </source>
</evidence>